<comment type="caution">
    <text evidence="2">The sequence shown here is derived from an EMBL/GenBank/DDBJ whole genome shotgun (WGS) entry which is preliminary data.</text>
</comment>
<organism evidence="2 3">
    <name type="scientific">Phytophthora lilii</name>
    <dbReference type="NCBI Taxonomy" id="2077276"/>
    <lineage>
        <taxon>Eukaryota</taxon>
        <taxon>Sar</taxon>
        <taxon>Stramenopiles</taxon>
        <taxon>Oomycota</taxon>
        <taxon>Peronosporomycetes</taxon>
        <taxon>Peronosporales</taxon>
        <taxon>Peronosporaceae</taxon>
        <taxon>Phytophthora</taxon>
    </lineage>
</organism>
<keyword evidence="1" id="KW-1133">Transmembrane helix</keyword>
<dbReference type="EMBL" id="BSXW01001419">
    <property type="protein sequence ID" value="GMF36611.1"/>
    <property type="molecule type" value="Genomic_DNA"/>
</dbReference>
<reference evidence="2" key="1">
    <citation type="submission" date="2023-04" db="EMBL/GenBank/DDBJ databases">
        <title>Phytophthora lilii NBRC 32176.</title>
        <authorList>
            <person name="Ichikawa N."/>
            <person name="Sato H."/>
            <person name="Tonouchi N."/>
        </authorList>
    </citation>
    <scope>NUCLEOTIDE SEQUENCE</scope>
    <source>
        <strain evidence="2">NBRC 32176</strain>
    </source>
</reference>
<gene>
    <name evidence="2" type="ORF">Plil01_001547900</name>
</gene>
<keyword evidence="1" id="KW-0812">Transmembrane</keyword>
<dbReference type="AlphaFoldDB" id="A0A9W6XDA1"/>
<sequence>MVNNIMGYIAVCVALILYSSPFLKIRDVVKYKTGVFIPIYDYRGHIQQHHVDYLHAHGWIVVPPRDQRLLCGFRSSTANCVHPSKHPLGYGATLEALVDNENGYKSVLSISVL</sequence>
<protein>
    <submittedName>
        <fullName evidence="2">Unnamed protein product</fullName>
    </submittedName>
</protein>
<name>A0A9W6XDA1_9STRA</name>
<evidence type="ECO:0000313" key="2">
    <source>
        <dbReference type="EMBL" id="GMF36611.1"/>
    </source>
</evidence>
<keyword evidence="3" id="KW-1185">Reference proteome</keyword>
<evidence type="ECO:0000313" key="3">
    <source>
        <dbReference type="Proteomes" id="UP001165083"/>
    </source>
</evidence>
<feature type="transmembrane region" description="Helical" evidence="1">
    <location>
        <begin position="6"/>
        <end position="23"/>
    </location>
</feature>
<proteinExistence type="predicted"/>
<dbReference type="Proteomes" id="UP001165083">
    <property type="component" value="Unassembled WGS sequence"/>
</dbReference>
<dbReference type="OrthoDB" id="10283678at2759"/>
<accession>A0A9W6XDA1</accession>
<evidence type="ECO:0000256" key="1">
    <source>
        <dbReference type="SAM" id="Phobius"/>
    </source>
</evidence>
<keyword evidence="1" id="KW-0472">Membrane</keyword>